<dbReference type="Proteomes" id="UP000306319">
    <property type="component" value="Unassembled WGS sequence"/>
</dbReference>
<comment type="caution">
    <text evidence="1">The sequence shown here is derived from an EMBL/GenBank/DDBJ whole genome shotgun (WGS) entry which is preliminary data.</text>
</comment>
<protein>
    <submittedName>
        <fullName evidence="1">Uncharacterized protein</fullName>
    </submittedName>
</protein>
<evidence type="ECO:0000313" key="1">
    <source>
        <dbReference type="EMBL" id="TGY76817.1"/>
    </source>
</evidence>
<organism evidence="1 2">
    <name type="scientific">Lepagella muris</name>
    <dbReference type="NCBI Taxonomy" id="3032870"/>
    <lineage>
        <taxon>Bacteria</taxon>
        <taxon>Pseudomonadati</taxon>
        <taxon>Bacteroidota</taxon>
        <taxon>Bacteroidia</taxon>
        <taxon>Bacteroidales</taxon>
        <taxon>Muribaculaceae</taxon>
        <taxon>Lepagella</taxon>
    </lineage>
</organism>
<proteinExistence type="predicted"/>
<keyword evidence="2" id="KW-1185">Reference proteome</keyword>
<evidence type="ECO:0000313" key="2">
    <source>
        <dbReference type="Proteomes" id="UP000306319"/>
    </source>
</evidence>
<reference evidence="1" key="1">
    <citation type="submission" date="2019-04" db="EMBL/GenBank/DDBJ databases">
        <title>Microbes associate with the intestines of laboratory mice.</title>
        <authorList>
            <person name="Navarre W."/>
            <person name="Wong E."/>
            <person name="Huang K."/>
            <person name="Tropini C."/>
            <person name="Ng K."/>
            <person name="Yu B."/>
        </authorList>
    </citation>
    <scope>NUCLEOTIDE SEQUENCE</scope>
    <source>
        <strain evidence="1">NM04_E33</strain>
    </source>
</reference>
<name>A0AC61RD62_9BACT</name>
<dbReference type="EMBL" id="SRYB01000036">
    <property type="protein sequence ID" value="TGY76817.1"/>
    <property type="molecule type" value="Genomic_DNA"/>
</dbReference>
<sequence length="158" mass="18182">MLSRGVTLLTKREVALTVLSKLLYAMTADMKGSEEIKASHQTILKEYVEKNHGAKSKRKENKFSFQSIPWNNILDSIASGNPFLRRYIESDRFSKTEIRYMCAMLCGLSGKEYGLITESRSHYNISWSIRQKFGLPPKTTNLRIFLQNLSGQEKDERP</sequence>
<gene>
    <name evidence="1" type="ORF">E5331_17495</name>
</gene>
<accession>A0AC61RD62</accession>